<dbReference type="GO" id="GO:0005886">
    <property type="term" value="C:plasma membrane"/>
    <property type="evidence" value="ECO:0007669"/>
    <property type="project" value="UniProtKB-SubCell"/>
</dbReference>
<dbReference type="PANTHER" id="PTHR30462:SF0">
    <property type="entry name" value="INTERMEMBRANE TRANSPORT PROTEIN YEBT"/>
    <property type="match status" value="1"/>
</dbReference>
<proteinExistence type="predicted"/>
<keyword evidence="2" id="KW-1003">Cell membrane</keyword>
<dbReference type="InterPro" id="IPR003399">
    <property type="entry name" value="Mce/MlaD"/>
</dbReference>
<evidence type="ECO:0000256" key="6">
    <source>
        <dbReference type="ARBA" id="ARBA00023136"/>
    </source>
</evidence>
<dbReference type="PANTHER" id="PTHR30462">
    <property type="entry name" value="INTERMEMBRANE TRANSPORT PROTEIN PQIB-RELATED"/>
    <property type="match status" value="1"/>
</dbReference>
<keyword evidence="4 7" id="KW-0812">Transmembrane</keyword>
<evidence type="ECO:0000256" key="1">
    <source>
        <dbReference type="ARBA" id="ARBA00004533"/>
    </source>
</evidence>
<gene>
    <name evidence="9" type="ORF">SAMN02745172_04002</name>
</gene>
<evidence type="ECO:0000256" key="2">
    <source>
        <dbReference type="ARBA" id="ARBA00022475"/>
    </source>
</evidence>
<evidence type="ECO:0000313" key="9">
    <source>
        <dbReference type="EMBL" id="SHO67326.1"/>
    </source>
</evidence>
<dbReference type="Proteomes" id="UP000186406">
    <property type="component" value="Unassembled WGS sequence"/>
</dbReference>
<keyword evidence="10" id="KW-1185">Reference proteome</keyword>
<protein>
    <submittedName>
        <fullName evidence="9">Paraquat-inducible protein B</fullName>
    </submittedName>
</protein>
<evidence type="ECO:0000259" key="8">
    <source>
        <dbReference type="Pfam" id="PF02470"/>
    </source>
</evidence>
<accession>A0A1M7ZRP8</accession>
<dbReference type="EMBL" id="FRXO01000012">
    <property type="protein sequence ID" value="SHO67326.1"/>
    <property type="molecule type" value="Genomic_DNA"/>
</dbReference>
<evidence type="ECO:0000256" key="7">
    <source>
        <dbReference type="SAM" id="Phobius"/>
    </source>
</evidence>
<dbReference type="OrthoDB" id="9806984at2"/>
<dbReference type="AlphaFoldDB" id="A0A1M7ZRP8"/>
<dbReference type="STRING" id="1123029.SAMN02745172_04002"/>
<keyword evidence="5 7" id="KW-1133">Transmembrane helix</keyword>
<organism evidence="9 10">
    <name type="scientific">Pseudoxanthobacter soli DSM 19599</name>
    <dbReference type="NCBI Taxonomy" id="1123029"/>
    <lineage>
        <taxon>Bacteria</taxon>
        <taxon>Pseudomonadati</taxon>
        <taxon>Pseudomonadota</taxon>
        <taxon>Alphaproteobacteria</taxon>
        <taxon>Hyphomicrobiales</taxon>
        <taxon>Segnochrobactraceae</taxon>
        <taxon>Pseudoxanthobacter</taxon>
    </lineage>
</organism>
<dbReference type="RefSeq" id="WP_073631992.1">
    <property type="nucleotide sequence ID" value="NZ_FRXO01000012.1"/>
</dbReference>
<feature type="domain" description="Mce/MlaD" evidence="8">
    <location>
        <begin position="47"/>
        <end position="138"/>
    </location>
</feature>
<sequence>MSDHHAHDDIGTAKVRHARRISLVWAIPVVTALIAGFLGYRTLSQQGPTIEILFADGDGIEVGKTPVKYKNVQLGVVKSLALADDLKSVRVTAQMQREADPVLTENARFWVVKPRASITQISGLDTLLSGSYIAVDPGMAGGASRTHFRGLAQPPIVQSDVPGRTFVLNADRLGSLTPGAPLFFRDLSVGYVLGYDTDNIADRVAIHVFVRAPYDKYVHTDSNFWNASGIGIKFGADGVDIELESLEAVLAGGIAFDTPDPTNKTALAKEGEEFKLYGDKAAAMSSHFNRRLPFVAYFEGSSVRGLGAGSPVELYGITIGTVKSVSLEFDDATQRFRVPVRFEIEPGRIGLSEEKLSDNQLLQAIREMVDQGLRVQLRASNILTGQQVMALDFFPHARHALLATAGKDNVMPSMPPQIDNLSRAVSDILDKVSKLPLDQISENLNNALKGASDIANSPDLKKSIASLSETLTSVKVVVDQMNRDLTPTLQKLPQMADGIQKVIGQTSQLAGSLNTGYGGNSKFKRDVDRALLQFTDTARSFRVLADLLSVHPEALILGRTGQETK</sequence>
<name>A0A1M7ZRP8_9HYPH</name>
<evidence type="ECO:0000256" key="5">
    <source>
        <dbReference type="ARBA" id="ARBA00022989"/>
    </source>
</evidence>
<evidence type="ECO:0000313" key="10">
    <source>
        <dbReference type="Proteomes" id="UP000186406"/>
    </source>
</evidence>
<dbReference type="InterPro" id="IPR051800">
    <property type="entry name" value="PqiA-PqiB_transport"/>
</dbReference>
<feature type="transmembrane region" description="Helical" evidence="7">
    <location>
        <begin position="21"/>
        <end position="40"/>
    </location>
</feature>
<evidence type="ECO:0000256" key="3">
    <source>
        <dbReference type="ARBA" id="ARBA00022519"/>
    </source>
</evidence>
<feature type="domain" description="Mce/MlaD" evidence="8">
    <location>
        <begin position="297"/>
        <end position="393"/>
    </location>
</feature>
<keyword evidence="6 7" id="KW-0472">Membrane</keyword>
<comment type="subcellular location">
    <subcellularLocation>
        <location evidence="1">Cell inner membrane</location>
    </subcellularLocation>
</comment>
<reference evidence="9 10" key="1">
    <citation type="submission" date="2016-12" db="EMBL/GenBank/DDBJ databases">
        <authorList>
            <person name="Song W.-J."/>
            <person name="Kurnit D.M."/>
        </authorList>
    </citation>
    <scope>NUCLEOTIDE SEQUENCE [LARGE SCALE GENOMIC DNA]</scope>
    <source>
        <strain evidence="9 10">DSM 19599</strain>
    </source>
</reference>
<evidence type="ECO:0000256" key="4">
    <source>
        <dbReference type="ARBA" id="ARBA00022692"/>
    </source>
</evidence>
<dbReference type="Pfam" id="PF02470">
    <property type="entry name" value="MlaD"/>
    <property type="match status" value="2"/>
</dbReference>
<keyword evidence="3" id="KW-0997">Cell inner membrane</keyword>